<reference evidence="3 4" key="1">
    <citation type="submission" date="2018-12" db="EMBL/GenBank/DDBJ databases">
        <title>Draft genome sequence of Embleya hyalina NBRC 13850T.</title>
        <authorList>
            <person name="Komaki H."/>
            <person name="Hosoyama A."/>
            <person name="Kimura A."/>
            <person name="Ichikawa N."/>
            <person name="Tamura T."/>
        </authorList>
    </citation>
    <scope>NUCLEOTIDE SEQUENCE [LARGE SCALE GENOMIC DNA]</scope>
    <source>
        <strain evidence="3 4">NBRC 13850</strain>
    </source>
</reference>
<accession>A0A401YMF6</accession>
<evidence type="ECO:0000259" key="2">
    <source>
        <dbReference type="Pfam" id="PF18626"/>
    </source>
</evidence>
<gene>
    <name evidence="3" type="ORF">EHYA_03454</name>
</gene>
<feature type="region of interest" description="Disordered" evidence="1">
    <location>
        <begin position="1"/>
        <end position="127"/>
    </location>
</feature>
<feature type="compositionally biased region" description="Basic and acidic residues" evidence="1">
    <location>
        <begin position="76"/>
        <end position="100"/>
    </location>
</feature>
<organism evidence="3 4">
    <name type="scientific">Embleya hyalina</name>
    <dbReference type="NCBI Taxonomy" id="516124"/>
    <lineage>
        <taxon>Bacteria</taxon>
        <taxon>Bacillati</taxon>
        <taxon>Actinomycetota</taxon>
        <taxon>Actinomycetes</taxon>
        <taxon>Kitasatosporales</taxon>
        <taxon>Streptomycetaceae</taxon>
        <taxon>Embleya</taxon>
    </lineage>
</organism>
<keyword evidence="4" id="KW-1185">Reference proteome</keyword>
<dbReference type="OrthoDB" id="1215854at2"/>
<dbReference type="InterPro" id="IPR041325">
    <property type="entry name" value="Gln_deamidase_2"/>
</dbReference>
<protein>
    <recommendedName>
        <fullName evidence="2">Protein glutaminase domain-containing protein</fullName>
    </recommendedName>
</protein>
<feature type="domain" description="Protein glutaminase" evidence="2">
    <location>
        <begin position="247"/>
        <end position="327"/>
    </location>
</feature>
<feature type="compositionally biased region" description="Pro residues" evidence="1">
    <location>
        <begin position="48"/>
        <end position="60"/>
    </location>
</feature>
<dbReference type="Gene3D" id="3.10.620.30">
    <property type="match status" value="1"/>
</dbReference>
<proteinExistence type="predicted"/>
<dbReference type="RefSeq" id="WP_126637864.1">
    <property type="nucleotide sequence ID" value="NZ_BIFH01000018.1"/>
</dbReference>
<name>A0A401YMF6_9ACTN</name>
<dbReference type="EMBL" id="BIFH01000018">
    <property type="protein sequence ID" value="GCD95771.1"/>
    <property type="molecule type" value="Genomic_DNA"/>
</dbReference>
<comment type="caution">
    <text evidence="3">The sequence shown here is derived from an EMBL/GenBank/DDBJ whole genome shotgun (WGS) entry which is preliminary data.</text>
</comment>
<dbReference type="Pfam" id="PF18626">
    <property type="entry name" value="Gln_deamidase_2"/>
    <property type="match status" value="1"/>
</dbReference>
<evidence type="ECO:0000313" key="4">
    <source>
        <dbReference type="Proteomes" id="UP000286931"/>
    </source>
</evidence>
<feature type="compositionally biased region" description="Basic and acidic residues" evidence="1">
    <location>
        <begin position="18"/>
        <end position="39"/>
    </location>
</feature>
<dbReference type="Proteomes" id="UP000286931">
    <property type="component" value="Unassembled WGS sequence"/>
</dbReference>
<sequence length="381" mass="41109">MKRERDLKNPSGQGIAPPKDERGPDDDTKRARTDAHTKDPAPAADTPAVPPAPDPAPQPQPFRFTRPPGFLLAQQVEHKLAEAEEEKRRQRRLQAERAEAEASTGPNPRTPASVAASRTDSSTPPDVGFVELSPTAIADMTPEQLTEAIEYRIENFGGMTPDTPHLTFRQTALVLGNDLPLAKSTMCVGRVRTWLGSQADLVPDVILLCDAKAGLLAAPATPAPTLAELTSVWRELTGALVVPRSPTQDGCEFLAHAVCEWFEHTRPDWARLHLCKRWVVAPGGGRMHPPYHWKHHVAPQITCAEGLFVIDLLLGAQGPTAHKTWVTAAKGASAPADTFEATAPWELLGAPASATAGFVPETLTPIGATLRTNIEACKRGW</sequence>
<evidence type="ECO:0000313" key="3">
    <source>
        <dbReference type="EMBL" id="GCD95771.1"/>
    </source>
</evidence>
<evidence type="ECO:0000256" key="1">
    <source>
        <dbReference type="SAM" id="MobiDB-lite"/>
    </source>
</evidence>
<dbReference type="AlphaFoldDB" id="A0A401YMF6"/>